<dbReference type="InterPro" id="IPR036097">
    <property type="entry name" value="HisK_dim/P_sf"/>
</dbReference>
<dbReference type="Pfam" id="PF02518">
    <property type="entry name" value="HATPase_c"/>
    <property type="match status" value="1"/>
</dbReference>
<dbReference type="KEGG" id="amol:AMOL_0762"/>
<dbReference type="SUPFAM" id="SSF47384">
    <property type="entry name" value="Homodimeric domain of signal transducing histidine kinase"/>
    <property type="match status" value="1"/>
</dbReference>
<dbReference type="InterPro" id="IPR003661">
    <property type="entry name" value="HisK_dim/P_dom"/>
</dbReference>
<dbReference type="Gene3D" id="3.30.450.20">
    <property type="entry name" value="PAS domain"/>
    <property type="match status" value="1"/>
</dbReference>
<dbReference type="PANTHER" id="PTHR43065:SF46">
    <property type="entry name" value="C4-DICARBOXYLATE TRANSPORT SENSOR PROTEIN DCTB"/>
    <property type="match status" value="1"/>
</dbReference>
<reference evidence="11 14" key="2">
    <citation type="submission" date="2018-08" db="EMBL/GenBank/DDBJ databases">
        <title>Complete genome of the Arcobacter molluscorum type strain LMG 25693.</title>
        <authorList>
            <person name="Miller W.G."/>
            <person name="Yee E."/>
            <person name="Bono J.L."/>
        </authorList>
    </citation>
    <scope>NUCLEOTIDE SEQUENCE [LARGE SCALE GENOMIC DNA]</scope>
    <source>
        <strain evidence="11 14">CECT 7696</strain>
    </source>
</reference>
<evidence type="ECO:0000256" key="9">
    <source>
        <dbReference type="SAM" id="Phobius"/>
    </source>
</evidence>
<dbReference type="SUPFAM" id="SSF55874">
    <property type="entry name" value="ATPase domain of HSP90 chaperone/DNA topoisomerase II/histidine kinase"/>
    <property type="match status" value="1"/>
</dbReference>
<dbReference type="Gene3D" id="1.10.287.130">
    <property type="match status" value="1"/>
</dbReference>
<dbReference type="SMART" id="SM00387">
    <property type="entry name" value="HATPase_c"/>
    <property type="match status" value="1"/>
</dbReference>
<evidence type="ECO:0000313" key="11">
    <source>
        <dbReference type="EMBL" id="AXX91758.1"/>
    </source>
</evidence>
<dbReference type="PROSITE" id="PS50109">
    <property type="entry name" value="HIS_KIN"/>
    <property type="match status" value="1"/>
</dbReference>
<dbReference type="RefSeq" id="WP_099343295.1">
    <property type="nucleotide sequence ID" value="NZ_CP032098.1"/>
</dbReference>
<dbReference type="EC" id="2.7.13.3" evidence="2"/>
<evidence type="ECO:0000256" key="4">
    <source>
        <dbReference type="ARBA" id="ARBA00022741"/>
    </source>
</evidence>
<keyword evidence="8" id="KW-0175">Coiled coil</keyword>
<dbReference type="PANTHER" id="PTHR43065">
    <property type="entry name" value="SENSOR HISTIDINE KINASE"/>
    <property type="match status" value="1"/>
</dbReference>
<feature type="domain" description="Histidine kinase" evidence="10">
    <location>
        <begin position="523"/>
        <end position="740"/>
    </location>
</feature>
<dbReference type="InterPro" id="IPR036890">
    <property type="entry name" value="HATPase_C_sf"/>
</dbReference>
<feature type="coiled-coil region" evidence="8">
    <location>
        <begin position="458"/>
        <end position="507"/>
    </location>
</feature>
<keyword evidence="3" id="KW-0808">Transferase</keyword>
<evidence type="ECO:0000313" key="12">
    <source>
        <dbReference type="EMBL" id="PHO17246.1"/>
    </source>
</evidence>
<dbReference type="InterPro" id="IPR003594">
    <property type="entry name" value="HATPase_dom"/>
</dbReference>
<reference evidence="12 13" key="1">
    <citation type="submission" date="2017-09" db="EMBL/GenBank/DDBJ databases">
        <title>Arcobacter canalis sp. nov., a new species isolated from a water canal contaminated with urban sewage.</title>
        <authorList>
            <person name="Perez-Cataluna A."/>
            <person name="Salas-Masso N."/>
            <person name="Figueras M.J."/>
        </authorList>
    </citation>
    <scope>NUCLEOTIDE SEQUENCE [LARGE SCALE GENOMIC DNA]</scope>
    <source>
        <strain evidence="12 13">F98-3</strain>
    </source>
</reference>
<evidence type="ECO:0000313" key="13">
    <source>
        <dbReference type="Proteomes" id="UP000221222"/>
    </source>
</evidence>
<evidence type="ECO:0000259" key="10">
    <source>
        <dbReference type="PROSITE" id="PS50109"/>
    </source>
</evidence>
<keyword evidence="4" id="KW-0547">Nucleotide-binding</keyword>
<keyword evidence="5 11" id="KW-0418">Kinase</keyword>
<keyword evidence="9" id="KW-0472">Membrane</keyword>
<feature type="transmembrane region" description="Helical" evidence="9">
    <location>
        <begin position="292"/>
        <end position="315"/>
    </location>
</feature>
<sequence>MSYSKNNKILYLFILLSIFIIFITILYIKEEKKDLLNSRYKNSSKTITKFITSLIEEKQNATLTMAISLAKDDRLYSYLKNKEFNKFEYKKISSQIQKYTKFKNVWIQIVNKDGYSIYRSWDNLKNDDLHFRKDVIRILNKKDISTSINIGKYDLSIKAKTPIFDLKDNFLGFIEVITHFNSITKQLKKHNIDTLVIVDKKYNKRIKYPFTKKFVNGYYIANKTASNDYINFLKNRNIEDFLHLKEFKIINNKLINSYVLKDENGEYLGSIISFLPLEFIDIKVINENQKQMIMFASIIILVLSFLFIIYINFLNNKHAKRLNKRLKNHIKQLKLQKSKRQLILDSQSNIIIITDGEIIINSNMQLLNFFTDVKNLNEFKEKYICICNTFIQMYDPTYITNKDYDGKNWAEYISINQNENFKVAIYDSKNRLRHFSINCSKEKLDKYLIITLTDITKIIKQKQRLKYLNNNLEKLIQDKTSQLKKLNESLEERIKKEINKSKEKDRLLFQQLKITAIADTIKNIAHQWRQPLSTISTATSGMQLQKEMNILSDEDFEKTCDAIIENTIKLSKTIDNFSNYFVEEDQNINFSIIQAIKNSIKFLDSTIIDNFIKIEFEYDKDFVINGHKTEFQQCIINLLDNSIYAVINNKDINNRIILIKLKNKILNIKDSGEGINKNYISKIFEPYFTTKHQTFGMGMGLYMVHEFLIEHMHYQIDIQNCEFLYQNKTYNGAEIIIDFN</sequence>
<keyword evidence="9" id="KW-1133">Transmembrane helix</keyword>
<dbReference type="EMBL" id="CP032098">
    <property type="protein sequence ID" value="AXX91758.1"/>
    <property type="molecule type" value="Genomic_DNA"/>
</dbReference>
<dbReference type="InterPro" id="IPR005467">
    <property type="entry name" value="His_kinase_dom"/>
</dbReference>
<keyword evidence="7" id="KW-0902">Two-component regulatory system</keyword>
<evidence type="ECO:0000256" key="8">
    <source>
        <dbReference type="SAM" id="Coils"/>
    </source>
</evidence>
<dbReference type="Proteomes" id="UP000221222">
    <property type="component" value="Unassembled WGS sequence"/>
</dbReference>
<evidence type="ECO:0000256" key="3">
    <source>
        <dbReference type="ARBA" id="ARBA00022679"/>
    </source>
</evidence>
<evidence type="ECO:0000256" key="1">
    <source>
        <dbReference type="ARBA" id="ARBA00000085"/>
    </source>
</evidence>
<dbReference type="AlphaFoldDB" id="A0A2G1DFZ0"/>
<evidence type="ECO:0000256" key="2">
    <source>
        <dbReference type="ARBA" id="ARBA00012438"/>
    </source>
</evidence>
<dbReference type="GO" id="GO:0000155">
    <property type="term" value="F:phosphorelay sensor kinase activity"/>
    <property type="evidence" value="ECO:0007669"/>
    <property type="project" value="InterPro"/>
</dbReference>
<protein>
    <recommendedName>
        <fullName evidence="2">histidine kinase</fullName>
        <ecNumber evidence="2">2.7.13.3</ecNumber>
    </recommendedName>
</protein>
<dbReference type="GO" id="GO:0005524">
    <property type="term" value="F:ATP binding"/>
    <property type="evidence" value="ECO:0007669"/>
    <property type="project" value="UniProtKB-KW"/>
</dbReference>
<dbReference type="InterPro" id="IPR029151">
    <property type="entry name" value="Sensor-like_sf"/>
</dbReference>
<feature type="transmembrane region" description="Helical" evidence="9">
    <location>
        <begin position="9"/>
        <end position="28"/>
    </location>
</feature>
<keyword evidence="13" id="KW-1185">Reference proteome</keyword>
<evidence type="ECO:0000256" key="5">
    <source>
        <dbReference type="ARBA" id="ARBA00022777"/>
    </source>
</evidence>
<dbReference type="SUPFAM" id="SSF103190">
    <property type="entry name" value="Sensory domain-like"/>
    <property type="match status" value="1"/>
</dbReference>
<evidence type="ECO:0000256" key="7">
    <source>
        <dbReference type="ARBA" id="ARBA00023012"/>
    </source>
</evidence>
<evidence type="ECO:0000313" key="14">
    <source>
        <dbReference type="Proteomes" id="UP000262712"/>
    </source>
</evidence>
<comment type="catalytic activity">
    <reaction evidence="1">
        <text>ATP + protein L-histidine = ADP + protein N-phospho-L-histidine.</text>
        <dbReference type="EC" id="2.7.13.3"/>
    </reaction>
</comment>
<accession>A0A2G1DFZ0</accession>
<dbReference type="CDD" id="cd00082">
    <property type="entry name" value="HisKA"/>
    <property type="match status" value="1"/>
</dbReference>
<proteinExistence type="predicted"/>
<dbReference type="EMBL" id="NXFY01000021">
    <property type="protein sequence ID" value="PHO17246.1"/>
    <property type="molecule type" value="Genomic_DNA"/>
</dbReference>
<organism evidence="12 13">
    <name type="scientific">Malaciobacter molluscorum LMG 25693</name>
    <dbReference type="NCBI Taxonomy" id="870501"/>
    <lineage>
        <taxon>Bacteria</taxon>
        <taxon>Pseudomonadati</taxon>
        <taxon>Campylobacterota</taxon>
        <taxon>Epsilonproteobacteria</taxon>
        <taxon>Campylobacterales</taxon>
        <taxon>Arcobacteraceae</taxon>
        <taxon>Malaciobacter</taxon>
    </lineage>
</organism>
<dbReference type="Proteomes" id="UP000262712">
    <property type="component" value="Chromosome"/>
</dbReference>
<keyword evidence="9" id="KW-0812">Transmembrane</keyword>
<keyword evidence="6" id="KW-0067">ATP-binding</keyword>
<dbReference type="Gene3D" id="3.30.565.10">
    <property type="entry name" value="Histidine kinase-like ATPase, C-terminal domain"/>
    <property type="match status" value="1"/>
</dbReference>
<evidence type="ECO:0000256" key="6">
    <source>
        <dbReference type="ARBA" id="ARBA00022840"/>
    </source>
</evidence>
<name>A0A2G1DFZ0_9BACT</name>
<gene>
    <name evidence="11" type="ORF">AMOL_0762</name>
    <name evidence="12" type="ORF">CPU12_11640</name>
</gene>